<keyword evidence="7" id="KW-0238">DNA-binding</keyword>
<evidence type="ECO:0000256" key="3">
    <source>
        <dbReference type="ARBA" id="ARBA00022490"/>
    </source>
</evidence>
<evidence type="ECO:0000313" key="9">
    <source>
        <dbReference type="EMBL" id="MFD1131098.1"/>
    </source>
</evidence>
<comment type="subcellular location">
    <subcellularLocation>
        <location evidence="1">Cytoplasm</location>
    </subcellularLocation>
</comment>
<keyword evidence="5" id="KW-0862">Zinc</keyword>
<reference evidence="10" key="1">
    <citation type="journal article" date="2019" name="Int. J. Syst. Evol. Microbiol.">
        <title>The Global Catalogue of Microorganisms (GCM) 10K type strain sequencing project: providing services to taxonomists for standard genome sequencing and annotation.</title>
        <authorList>
            <consortium name="The Broad Institute Genomics Platform"/>
            <consortium name="The Broad Institute Genome Sequencing Center for Infectious Disease"/>
            <person name="Wu L."/>
            <person name="Ma J."/>
        </authorList>
    </citation>
    <scope>NUCLEOTIDE SEQUENCE [LARGE SCALE GENOMIC DNA]</scope>
    <source>
        <strain evidence="10">CCUG 53519</strain>
    </source>
</reference>
<keyword evidence="6" id="KW-0805">Transcription regulation</keyword>
<dbReference type="PANTHER" id="PTHR33202:SF1">
    <property type="entry name" value="FERRIC UPTAKE REGULATION PROTEIN"/>
    <property type="match status" value="1"/>
</dbReference>
<evidence type="ECO:0000313" key="10">
    <source>
        <dbReference type="Proteomes" id="UP001597169"/>
    </source>
</evidence>
<evidence type="ECO:0000256" key="5">
    <source>
        <dbReference type="ARBA" id="ARBA00022833"/>
    </source>
</evidence>
<dbReference type="Proteomes" id="UP001597169">
    <property type="component" value="Unassembled WGS sequence"/>
</dbReference>
<keyword evidence="4" id="KW-0678">Repressor</keyword>
<evidence type="ECO:0000256" key="7">
    <source>
        <dbReference type="ARBA" id="ARBA00023125"/>
    </source>
</evidence>
<sequence>MEPSTKLDNLIAFLAENSVRITAKRTFLLDLIVRLDRPFSAIEVYQMMEKNFPGLSYGTVYRNLELYKKYRIIEVFALGNELRYRVIDHIRPQLHFICMDCKHTIPLTFDPEQMKLPKPEQFRSMNYKIDVFGYCMDCEDEENP</sequence>
<evidence type="ECO:0000256" key="6">
    <source>
        <dbReference type="ARBA" id="ARBA00023015"/>
    </source>
</evidence>
<dbReference type="Gene3D" id="1.10.10.10">
    <property type="entry name" value="Winged helix-like DNA-binding domain superfamily/Winged helix DNA-binding domain"/>
    <property type="match status" value="1"/>
</dbReference>
<protein>
    <submittedName>
        <fullName evidence="9">Fur family transcriptional regulator</fullName>
    </submittedName>
</protein>
<dbReference type="Pfam" id="PF01475">
    <property type="entry name" value="FUR"/>
    <property type="match status" value="1"/>
</dbReference>
<dbReference type="InterPro" id="IPR002481">
    <property type="entry name" value="FUR"/>
</dbReference>
<evidence type="ECO:0000256" key="8">
    <source>
        <dbReference type="ARBA" id="ARBA00023163"/>
    </source>
</evidence>
<organism evidence="9 10">
    <name type="scientific">Paenibacillus provencensis</name>
    <dbReference type="NCBI Taxonomy" id="441151"/>
    <lineage>
        <taxon>Bacteria</taxon>
        <taxon>Bacillati</taxon>
        <taxon>Bacillota</taxon>
        <taxon>Bacilli</taxon>
        <taxon>Bacillales</taxon>
        <taxon>Paenibacillaceae</taxon>
        <taxon>Paenibacillus</taxon>
    </lineage>
</organism>
<evidence type="ECO:0000256" key="1">
    <source>
        <dbReference type="ARBA" id="ARBA00004496"/>
    </source>
</evidence>
<dbReference type="Gene3D" id="3.30.1490.190">
    <property type="match status" value="1"/>
</dbReference>
<dbReference type="CDD" id="cd07153">
    <property type="entry name" value="Fur_like"/>
    <property type="match status" value="1"/>
</dbReference>
<dbReference type="SUPFAM" id="SSF46785">
    <property type="entry name" value="Winged helix' DNA-binding domain"/>
    <property type="match status" value="1"/>
</dbReference>
<dbReference type="InterPro" id="IPR043135">
    <property type="entry name" value="Fur_C"/>
</dbReference>
<proteinExistence type="inferred from homology"/>
<dbReference type="RefSeq" id="WP_251584589.1">
    <property type="nucleotide sequence ID" value="NZ_JBHTKX010000006.1"/>
</dbReference>
<dbReference type="InterPro" id="IPR036388">
    <property type="entry name" value="WH-like_DNA-bd_sf"/>
</dbReference>
<comment type="caution">
    <text evidence="9">The sequence shown here is derived from an EMBL/GenBank/DDBJ whole genome shotgun (WGS) entry which is preliminary data.</text>
</comment>
<name>A0ABW3Q095_9BACL</name>
<evidence type="ECO:0000256" key="2">
    <source>
        <dbReference type="ARBA" id="ARBA00007957"/>
    </source>
</evidence>
<accession>A0ABW3Q095</accession>
<dbReference type="EMBL" id="JBHTKX010000006">
    <property type="protein sequence ID" value="MFD1131098.1"/>
    <property type="molecule type" value="Genomic_DNA"/>
</dbReference>
<evidence type="ECO:0000256" key="4">
    <source>
        <dbReference type="ARBA" id="ARBA00022491"/>
    </source>
</evidence>
<keyword evidence="8" id="KW-0804">Transcription</keyword>
<dbReference type="InterPro" id="IPR036390">
    <property type="entry name" value="WH_DNA-bd_sf"/>
</dbReference>
<keyword evidence="10" id="KW-1185">Reference proteome</keyword>
<keyword evidence="3" id="KW-0963">Cytoplasm</keyword>
<comment type="similarity">
    <text evidence="2">Belongs to the Fur family.</text>
</comment>
<dbReference type="PANTHER" id="PTHR33202">
    <property type="entry name" value="ZINC UPTAKE REGULATION PROTEIN"/>
    <property type="match status" value="1"/>
</dbReference>
<gene>
    <name evidence="9" type="ORF">ACFQ3J_23465</name>
</gene>